<name>A0A8D0BLG8_SALMN</name>
<reference evidence="1" key="2">
    <citation type="submission" date="2025-09" db="UniProtKB">
        <authorList>
            <consortium name="Ensembl"/>
        </authorList>
    </citation>
    <scope>IDENTIFICATION</scope>
</reference>
<sequence length="123" mass="13471">FKLSPFIDATGKARTGFSSLLSTIHLLPLPRFAQGRDVPCGTLHTPPIPRVPAAQLPREPERSSQTFFLLAQPGTVSWKFPANVPDKCYVRNRGLAPQRPGAVPGHCASQVFQVPPRPFIPYS</sequence>
<dbReference type="AlphaFoldDB" id="A0A8D0BLG8"/>
<dbReference type="Ensembl" id="ENSSMRT00000009206.1">
    <property type="protein sequence ID" value="ENSSMRP00000007880.1"/>
    <property type="gene ID" value="ENSSMRG00000006319.1"/>
</dbReference>
<organism evidence="1 2">
    <name type="scientific">Salvator merianae</name>
    <name type="common">Argentine black and white tegu</name>
    <name type="synonym">Tupinambis merianae</name>
    <dbReference type="NCBI Taxonomy" id="96440"/>
    <lineage>
        <taxon>Eukaryota</taxon>
        <taxon>Metazoa</taxon>
        <taxon>Chordata</taxon>
        <taxon>Craniata</taxon>
        <taxon>Vertebrata</taxon>
        <taxon>Euteleostomi</taxon>
        <taxon>Lepidosauria</taxon>
        <taxon>Squamata</taxon>
        <taxon>Bifurcata</taxon>
        <taxon>Unidentata</taxon>
        <taxon>Episquamata</taxon>
        <taxon>Laterata</taxon>
        <taxon>Teiioidea</taxon>
        <taxon>Teiidae</taxon>
        <taxon>Salvator</taxon>
    </lineage>
</organism>
<accession>A0A8D0BLG8</accession>
<evidence type="ECO:0000313" key="2">
    <source>
        <dbReference type="Proteomes" id="UP000694421"/>
    </source>
</evidence>
<reference evidence="1" key="1">
    <citation type="submission" date="2025-08" db="UniProtKB">
        <authorList>
            <consortium name="Ensembl"/>
        </authorList>
    </citation>
    <scope>IDENTIFICATION</scope>
</reference>
<protein>
    <submittedName>
        <fullName evidence="1">Uncharacterized protein</fullName>
    </submittedName>
</protein>
<evidence type="ECO:0000313" key="1">
    <source>
        <dbReference type="Ensembl" id="ENSSMRP00000007880.1"/>
    </source>
</evidence>
<dbReference type="Proteomes" id="UP000694421">
    <property type="component" value="Unplaced"/>
</dbReference>
<proteinExistence type="predicted"/>
<keyword evidence="2" id="KW-1185">Reference proteome</keyword>